<feature type="zinc finger region" description="C3H1-type" evidence="5">
    <location>
        <begin position="31"/>
        <end position="58"/>
    </location>
</feature>
<dbReference type="STRING" id="930991.A0A0D0DRR7"/>
<dbReference type="InterPro" id="IPR036855">
    <property type="entry name" value="Znf_CCCH_sf"/>
</dbReference>
<feature type="compositionally biased region" description="Basic and acidic residues" evidence="6">
    <location>
        <begin position="373"/>
        <end position="383"/>
    </location>
</feature>
<keyword evidence="2" id="KW-0677">Repeat</keyword>
<feature type="compositionally biased region" description="Basic residues" evidence="6">
    <location>
        <begin position="410"/>
        <end position="421"/>
    </location>
</feature>
<dbReference type="PANTHER" id="PTHR12547">
    <property type="entry name" value="CCCH ZINC FINGER/TIS11-RELATED"/>
    <property type="match status" value="1"/>
</dbReference>
<dbReference type="EMBL" id="KN825503">
    <property type="protein sequence ID" value="KIK90551.1"/>
    <property type="molecule type" value="Genomic_DNA"/>
</dbReference>
<dbReference type="PANTHER" id="PTHR12547:SF18">
    <property type="entry name" value="PROTEIN TIS11"/>
    <property type="match status" value="1"/>
</dbReference>
<evidence type="ECO:0000256" key="5">
    <source>
        <dbReference type="PROSITE-ProRule" id="PRU00723"/>
    </source>
</evidence>
<proteinExistence type="predicted"/>
<evidence type="ECO:0000256" key="3">
    <source>
        <dbReference type="ARBA" id="ARBA00022771"/>
    </source>
</evidence>
<evidence type="ECO:0000313" key="8">
    <source>
        <dbReference type="EMBL" id="KIK90551.1"/>
    </source>
</evidence>
<dbReference type="SMART" id="SM00356">
    <property type="entry name" value="ZnF_C3H1"/>
    <property type="match status" value="3"/>
</dbReference>
<keyword evidence="3 5" id="KW-0863">Zinc-finger</keyword>
<evidence type="ECO:0000313" key="9">
    <source>
        <dbReference type="Proteomes" id="UP000054538"/>
    </source>
</evidence>
<name>A0A0D0DRR7_9AGAM</name>
<sequence>MGYISEDQHFVGNHALTGTENAPSLTALVPKDNATACRYHQAGYCRRGSTCPFAHSSTSQAPQGHSMYQREQIYSYAPLSEHTPMYHPPNPQLHSVFLWQPYPPPFPPSFDPRYLIGQPLEIDYPDDISDPSSSESSLSLSREARMALDTVHLRGRDSTNVRGMVENSVARGRAASLGQYFARSSTVVYPPPFFMPCQDGPAKKPLAYKTKLCRFYAASGKCTSGDKCTFIHDAGSDRTISEVSLPETDHQAAATLPPKPVNKYDDYKARDFYPITWRVIGGGVMMGGERQICPAFVAGNCKYGDDCKLAHETDIEADTDGFVELKPGIVRKGPKSHCPGSPKGPTPQKTPKRSRSHKRKSDRASSQVPELADSPKKDHDPKKPNANTLGEVPDTPKRPDEKEVAPPRPLPKKSQLHRRTRSLPMLTPPLARHMTPCNYAAEF</sequence>
<gene>
    <name evidence="8" type="ORF">PAXRUDRAFT_14285</name>
</gene>
<evidence type="ECO:0000259" key="7">
    <source>
        <dbReference type="PROSITE" id="PS50103"/>
    </source>
</evidence>
<dbReference type="GO" id="GO:0008270">
    <property type="term" value="F:zinc ion binding"/>
    <property type="evidence" value="ECO:0007669"/>
    <property type="project" value="UniProtKB-KW"/>
</dbReference>
<evidence type="ECO:0000256" key="6">
    <source>
        <dbReference type="SAM" id="MobiDB-lite"/>
    </source>
</evidence>
<protein>
    <recommendedName>
        <fullName evidence="7">C3H1-type domain-containing protein</fullName>
    </recommendedName>
</protein>
<dbReference type="Pfam" id="PF00642">
    <property type="entry name" value="zf-CCCH"/>
    <property type="match status" value="1"/>
</dbReference>
<feature type="compositionally biased region" description="Basic and acidic residues" evidence="6">
    <location>
        <begin position="394"/>
        <end position="405"/>
    </location>
</feature>
<reference evidence="9" key="2">
    <citation type="submission" date="2015-01" db="EMBL/GenBank/DDBJ databases">
        <title>Evolutionary Origins and Diversification of the Mycorrhizal Mutualists.</title>
        <authorList>
            <consortium name="DOE Joint Genome Institute"/>
            <consortium name="Mycorrhizal Genomics Consortium"/>
            <person name="Kohler A."/>
            <person name="Kuo A."/>
            <person name="Nagy L.G."/>
            <person name="Floudas D."/>
            <person name="Copeland A."/>
            <person name="Barry K.W."/>
            <person name="Cichocki N."/>
            <person name="Veneault-Fourrey C."/>
            <person name="LaButti K."/>
            <person name="Lindquist E.A."/>
            <person name="Lipzen A."/>
            <person name="Lundell T."/>
            <person name="Morin E."/>
            <person name="Murat C."/>
            <person name="Riley R."/>
            <person name="Ohm R."/>
            <person name="Sun H."/>
            <person name="Tunlid A."/>
            <person name="Henrissat B."/>
            <person name="Grigoriev I.V."/>
            <person name="Hibbett D.S."/>
            <person name="Martin F."/>
        </authorList>
    </citation>
    <scope>NUCLEOTIDE SEQUENCE [LARGE SCALE GENOMIC DNA]</scope>
    <source>
        <strain evidence="9">Ve08.2h10</strain>
    </source>
</reference>
<feature type="compositionally biased region" description="Basic residues" evidence="6">
    <location>
        <begin position="350"/>
        <end position="361"/>
    </location>
</feature>
<dbReference type="InterPro" id="IPR000571">
    <property type="entry name" value="Znf_CCCH"/>
</dbReference>
<feature type="domain" description="C3H1-type" evidence="7">
    <location>
        <begin position="287"/>
        <end position="314"/>
    </location>
</feature>
<feature type="domain" description="C3H1-type" evidence="7">
    <location>
        <begin position="31"/>
        <end position="58"/>
    </location>
</feature>
<dbReference type="Pfam" id="PF14608">
    <property type="entry name" value="zf-CCCH_2"/>
    <property type="match status" value="1"/>
</dbReference>
<organism evidence="8 9">
    <name type="scientific">Paxillus rubicundulus Ve08.2h10</name>
    <dbReference type="NCBI Taxonomy" id="930991"/>
    <lineage>
        <taxon>Eukaryota</taxon>
        <taxon>Fungi</taxon>
        <taxon>Dikarya</taxon>
        <taxon>Basidiomycota</taxon>
        <taxon>Agaricomycotina</taxon>
        <taxon>Agaricomycetes</taxon>
        <taxon>Agaricomycetidae</taxon>
        <taxon>Boletales</taxon>
        <taxon>Paxilineae</taxon>
        <taxon>Paxillaceae</taxon>
        <taxon>Paxillus</taxon>
    </lineage>
</organism>
<feature type="region of interest" description="Disordered" evidence="6">
    <location>
        <begin position="329"/>
        <end position="443"/>
    </location>
</feature>
<dbReference type="InParanoid" id="A0A0D0DRR7"/>
<accession>A0A0D0DRR7</accession>
<evidence type="ECO:0000256" key="4">
    <source>
        <dbReference type="ARBA" id="ARBA00022833"/>
    </source>
</evidence>
<reference evidence="8 9" key="1">
    <citation type="submission" date="2014-04" db="EMBL/GenBank/DDBJ databases">
        <authorList>
            <consortium name="DOE Joint Genome Institute"/>
            <person name="Kuo A."/>
            <person name="Kohler A."/>
            <person name="Jargeat P."/>
            <person name="Nagy L.G."/>
            <person name="Floudas D."/>
            <person name="Copeland A."/>
            <person name="Barry K.W."/>
            <person name="Cichocki N."/>
            <person name="Veneault-Fourrey C."/>
            <person name="LaButti K."/>
            <person name="Lindquist E.A."/>
            <person name="Lipzen A."/>
            <person name="Lundell T."/>
            <person name="Morin E."/>
            <person name="Murat C."/>
            <person name="Sun H."/>
            <person name="Tunlid A."/>
            <person name="Henrissat B."/>
            <person name="Grigoriev I.V."/>
            <person name="Hibbett D.S."/>
            <person name="Martin F."/>
            <person name="Nordberg H.P."/>
            <person name="Cantor M.N."/>
            <person name="Hua S.X."/>
        </authorList>
    </citation>
    <scope>NUCLEOTIDE SEQUENCE [LARGE SCALE GENOMIC DNA]</scope>
    <source>
        <strain evidence="8 9">Ve08.2h10</strain>
    </source>
</reference>
<feature type="domain" description="C3H1-type" evidence="7">
    <location>
        <begin position="207"/>
        <end position="235"/>
    </location>
</feature>
<dbReference type="HOGENOM" id="CLU_577540_0_0_1"/>
<dbReference type="AlphaFoldDB" id="A0A0D0DRR7"/>
<dbReference type="SUPFAM" id="SSF90229">
    <property type="entry name" value="CCCH zinc finger"/>
    <property type="match status" value="2"/>
</dbReference>
<evidence type="ECO:0000256" key="2">
    <source>
        <dbReference type="ARBA" id="ARBA00022737"/>
    </source>
</evidence>
<dbReference type="Gene3D" id="4.10.1000.10">
    <property type="entry name" value="Zinc finger, CCCH-type"/>
    <property type="match status" value="3"/>
</dbReference>
<keyword evidence="1 5" id="KW-0479">Metal-binding</keyword>
<keyword evidence="4 5" id="KW-0862">Zinc</keyword>
<feature type="zinc finger region" description="C3H1-type" evidence="5">
    <location>
        <begin position="207"/>
        <end position="235"/>
    </location>
</feature>
<dbReference type="GO" id="GO:0003729">
    <property type="term" value="F:mRNA binding"/>
    <property type="evidence" value="ECO:0007669"/>
    <property type="project" value="InterPro"/>
</dbReference>
<evidence type="ECO:0000256" key="1">
    <source>
        <dbReference type="ARBA" id="ARBA00022723"/>
    </source>
</evidence>
<dbReference type="OrthoDB" id="411372at2759"/>
<dbReference type="Pfam" id="PF25585">
    <property type="entry name" value="zf-CCCH_DUS3L"/>
    <property type="match status" value="1"/>
</dbReference>
<dbReference type="Proteomes" id="UP000054538">
    <property type="component" value="Unassembled WGS sequence"/>
</dbReference>
<keyword evidence="9" id="KW-1185">Reference proteome</keyword>
<dbReference type="PROSITE" id="PS50103">
    <property type="entry name" value="ZF_C3H1"/>
    <property type="match status" value="3"/>
</dbReference>
<feature type="zinc finger region" description="C3H1-type" evidence="5">
    <location>
        <begin position="287"/>
        <end position="314"/>
    </location>
</feature>
<dbReference type="InterPro" id="IPR045877">
    <property type="entry name" value="ZFP36-like"/>
</dbReference>